<dbReference type="InterPro" id="IPR036429">
    <property type="entry name" value="SpoA-like_sf"/>
</dbReference>
<dbReference type="Pfam" id="PF01052">
    <property type="entry name" value="FliMN_C"/>
    <property type="match status" value="1"/>
</dbReference>
<dbReference type="PANTHER" id="PTHR30034:SF5">
    <property type="entry name" value="SECRETION SYSTEM APPARATUS PROTEIN SSAQ"/>
    <property type="match status" value="1"/>
</dbReference>
<evidence type="ECO:0000313" key="7">
    <source>
        <dbReference type="EMBL" id="WIV88044.1"/>
    </source>
</evidence>
<dbReference type="PANTHER" id="PTHR30034">
    <property type="entry name" value="FLAGELLAR MOTOR SWITCH PROTEIN FLIM"/>
    <property type="match status" value="1"/>
</dbReference>
<name>A0ABY8Y786_9GAMM</name>
<proteinExistence type="inferred from homology"/>
<feature type="domain" description="Flagellar motor switch protein FliN-like C-terminal" evidence="5">
    <location>
        <begin position="239"/>
        <end position="306"/>
    </location>
</feature>
<feature type="domain" description="SpaO FliM/N C-terminal related" evidence="6">
    <location>
        <begin position="153"/>
        <end position="207"/>
    </location>
</feature>
<evidence type="ECO:0000256" key="3">
    <source>
        <dbReference type="ARBA" id="ARBA00023026"/>
    </source>
</evidence>
<keyword evidence="8" id="KW-1185">Reference proteome</keyword>
<keyword evidence="7" id="KW-0282">Flagellum</keyword>
<protein>
    <recommendedName>
        <fullName evidence="2">Surface presentation of antigens protein SpaO</fullName>
    </recommendedName>
</protein>
<comment type="similarity">
    <text evidence="1">Belongs to the FliN/MopA/SpaO family.</text>
</comment>
<evidence type="ECO:0000256" key="4">
    <source>
        <dbReference type="SAM" id="MobiDB-lite"/>
    </source>
</evidence>
<dbReference type="Proteomes" id="UP001226651">
    <property type="component" value="Chromosome"/>
</dbReference>
<dbReference type="InterPro" id="IPR003283">
    <property type="entry name" value="T3SS_OMP_SpaO"/>
</dbReference>
<evidence type="ECO:0000259" key="5">
    <source>
        <dbReference type="Pfam" id="PF01052"/>
    </source>
</evidence>
<keyword evidence="3" id="KW-0843">Virulence</keyword>
<dbReference type="SUPFAM" id="SSF101801">
    <property type="entry name" value="Surface presentation of antigens (SPOA)"/>
    <property type="match status" value="1"/>
</dbReference>
<dbReference type="RefSeq" id="WP_285804975.1">
    <property type="nucleotide sequence ID" value="NZ_CP127389.1"/>
</dbReference>
<dbReference type="Pfam" id="PF26304">
    <property type="entry name" value="FliMN_C_rel"/>
    <property type="match status" value="1"/>
</dbReference>
<evidence type="ECO:0000256" key="2">
    <source>
        <dbReference type="ARBA" id="ARBA00021925"/>
    </source>
</evidence>
<reference evidence="7 8" key="1">
    <citation type="submission" date="2023-06" db="EMBL/GenBank/DDBJ databases">
        <title>Proteus appendicitidis sp. nov., isolated from the appendiceal pus of an appendicitis patient in Yongzhou, China.</title>
        <authorList>
            <person name="Cai X."/>
        </authorList>
    </citation>
    <scope>NUCLEOTIDE SEQUENCE [LARGE SCALE GENOMIC DNA]</scope>
    <source>
        <strain evidence="7 8">HZ0627</strain>
    </source>
</reference>
<keyword evidence="7" id="KW-0969">Cilium</keyword>
<sequence length="312" mass="35030">MILSDVKESVNQNQNSQDQNSDSMRILSSLYEAQLPIASAYYFKIKGQNTLGLFTGFVAVNQVMDNLYAEKKIDWETVPEAYLRVLFSQKCSQLLFPFSKEEMSVTVDNICLGEQKKVSYPVVNTSIGDVFICSFEGHYEWMLSSKNKINAIAQFQLGNSKISVSLLKTLYLGDIVLIDSIDFSLIIGEKKWMRYQWQEGENAVVLDEKLPTNEVEKEALIDDIDTNTATQENEDLKSIGTIPITLSFLLASKILSIEEIEKLAPGQQIILPDNASRQITLVVNGVPIAQGELIKVGERLAVEIQHSHLQQD</sequence>
<feature type="region of interest" description="Disordered" evidence="4">
    <location>
        <begin position="1"/>
        <end position="21"/>
    </location>
</feature>
<feature type="compositionally biased region" description="Low complexity" evidence="4">
    <location>
        <begin position="9"/>
        <end position="21"/>
    </location>
</feature>
<evidence type="ECO:0000256" key="1">
    <source>
        <dbReference type="ARBA" id="ARBA00009226"/>
    </source>
</evidence>
<evidence type="ECO:0000313" key="8">
    <source>
        <dbReference type="Proteomes" id="UP001226651"/>
    </source>
</evidence>
<dbReference type="PRINTS" id="PR01339">
    <property type="entry name" value="TYPE3OMOPROT"/>
</dbReference>
<dbReference type="Gene3D" id="2.30.330.10">
    <property type="entry name" value="SpoA-like"/>
    <property type="match status" value="1"/>
</dbReference>
<dbReference type="EMBL" id="CP127389">
    <property type="protein sequence ID" value="WIV88044.1"/>
    <property type="molecule type" value="Genomic_DNA"/>
</dbReference>
<gene>
    <name evidence="7" type="ORF">QQS39_16560</name>
</gene>
<dbReference type="InterPro" id="IPR001543">
    <property type="entry name" value="FliN-like_C"/>
</dbReference>
<evidence type="ECO:0000259" key="6">
    <source>
        <dbReference type="Pfam" id="PF26304"/>
    </source>
</evidence>
<dbReference type="InterPro" id="IPR058805">
    <property type="entry name" value="SpaO_FliMN_C_rel"/>
</dbReference>
<keyword evidence="7" id="KW-0966">Cell projection</keyword>
<accession>A0ABY8Y786</accession>
<organism evidence="7 8">
    <name type="scientific">Proteus appendicitidis</name>
    <dbReference type="NCBI Taxonomy" id="3034648"/>
    <lineage>
        <taxon>Bacteria</taxon>
        <taxon>Pseudomonadati</taxon>
        <taxon>Pseudomonadota</taxon>
        <taxon>Gammaproteobacteria</taxon>
        <taxon>Enterobacterales</taxon>
        <taxon>Morganellaceae</taxon>
        <taxon>Proteus</taxon>
    </lineage>
</organism>